<evidence type="ECO:0000259" key="5">
    <source>
        <dbReference type="Pfam" id="PF03976"/>
    </source>
</evidence>
<comment type="function">
    <text evidence="4">Uses inorganic polyphosphate (polyP) as a donor to convert GDP to GTP or ADP to ATP.</text>
</comment>
<dbReference type="GO" id="GO:0006793">
    <property type="term" value="P:phosphorus metabolic process"/>
    <property type="evidence" value="ECO:0007669"/>
    <property type="project" value="InterPro"/>
</dbReference>
<dbReference type="InterPro" id="IPR022488">
    <property type="entry name" value="PPK2-related"/>
</dbReference>
<dbReference type="PATRIC" id="fig|361183.4.peg.2319"/>
<comment type="subunit">
    <text evidence="4">Homotetramer.</text>
</comment>
<keyword evidence="7" id="KW-1185">Reference proteome</keyword>
<evidence type="ECO:0000256" key="3">
    <source>
        <dbReference type="ARBA" id="ARBA00022777"/>
    </source>
</evidence>
<dbReference type="KEGG" id="aep:AMC99_02362"/>
<feature type="domain" description="Polyphosphate kinase-2-related" evidence="5">
    <location>
        <begin position="5"/>
        <end position="228"/>
    </location>
</feature>
<evidence type="ECO:0000313" key="6">
    <source>
        <dbReference type="EMBL" id="ALE17637.1"/>
    </source>
</evidence>
<dbReference type="PANTHER" id="PTHR34383">
    <property type="entry name" value="POLYPHOSPHATE:AMP PHOSPHOTRANSFERASE-RELATED"/>
    <property type="match status" value="1"/>
</dbReference>
<evidence type="ECO:0000256" key="1">
    <source>
        <dbReference type="ARBA" id="ARBA00009924"/>
    </source>
</evidence>
<keyword evidence="3 4" id="KW-0418">Kinase</keyword>
<name>A0A0M5KZ06_9SPHN</name>
<dbReference type="Gene3D" id="3.40.50.300">
    <property type="entry name" value="P-loop containing nucleotide triphosphate hydrolases"/>
    <property type="match status" value="1"/>
</dbReference>
<comment type="similarity">
    <text evidence="1 4">Belongs to the polyphosphate kinase 2 (PPK2) family. Class I subfamily.</text>
</comment>
<dbReference type="PIRSF" id="PIRSF028756">
    <property type="entry name" value="PPK2_prd"/>
    <property type="match status" value="1"/>
</dbReference>
<evidence type="ECO:0000313" key="7">
    <source>
        <dbReference type="Proteomes" id="UP000057938"/>
    </source>
</evidence>
<dbReference type="InterPro" id="IPR016898">
    <property type="entry name" value="Polyphosphate_phosphotransfera"/>
</dbReference>
<evidence type="ECO:0000256" key="4">
    <source>
        <dbReference type="RuleBase" id="RU369062"/>
    </source>
</evidence>
<dbReference type="EMBL" id="CP012669">
    <property type="protein sequence ID" value="ALE17637.1"/>
    <property type="molecule type" value="Genomic_DNA"/>
</dbReference>
<dbReference type="GO" id="GO:0008976">
    <property type="term" value="F:polyphosphate kinase activity"/>
    <property type="evidence" value="ECO:0007669"/>
    <property type="project" value="UniProtKB-UniRule"/>
</dbReference>
<dbReference type="STRING" id="361183.AMC99_02362"/>
<dbReference type="PANTHER" id="PTHR34383:SF1">
    <property type="entry name" value="ADP-POLYPHOSPHATE PHOSPHOTRANSFERASE"/>
    <property type="match status" value="1"/>
</dbReference>
<dbReference type="RefSeq" id="WP_420805549.1">
    <property type="nucleotide sequence ID" value="NZ_CP012669.1"/>
</dbReference>
<proteinExistence type="inferred from homology"/>
<dbReference type="EC" id="2.7.4.-" evidence="4"/>
<organism evidence="6 7">
    <name type="scientific">Altererythrobacter epoxidivorans</name>
    <dbReference type="NCBI Taxonomy" id="361183"/>
    <lineage>
        <taxon>Bacteria</taxon>
        <taxon>Pseudomonadati</taxon>
        <taxon>Pseudomonadota</taxon>
        <taxon>Alphaproteobacteria</taxon>
        <taxon>Sphingomonadales</taxon>
        <taxon>Erythrobacteraceae</taxon>
        <taxon>Altererythrobacter</taxon>
    </lineage>
</organism>
<dbReference type="AlphaFoldDB" id="A0A0M5KZ06"/>
<reference evidence="6 7" key="1">
    <citation type="submission" date="2015-09" db="EMBL/GenBank/DDBJ databases">
        <title>Complete genome sequence of a benzo[a]pyrene-degrading bacterium Altererythrobacter epoxidivorans CGMCC 1.7731T.</title>
        <authorList>
            <person name="Li Z."/>
            <person name="Cheng H."/>
            <person name="Huo Y."/>
            <person name="Xu X."/>
        </authorList>
    </citation>
    <scope>NUCLEOTIDE SEQUENCE [LARGE SCALE GENOMIC DNA]</scope>
    <source>
        <strain evidence="6 7">CGMCC 1.7731</strain>
    </source>
</reference>
<protein>
    <recommendedName>
        <fullName evidence="4">ADP/GDP-polyphosphate phosphotransferase</fullName>
        <ecNumber evidence="4">2.7.4.-</ecNumber>
    </recommendedName>
    <alternativeName>
        <fullName evidence="4">Polyphosphate kinase PPK2</fullName>
    </alternativeName>
</protein>
<sequence length="261" mass="30009">MEPIKRKQYEDLLDPLELELVGMARWAKATGARILVLFEGRDTAGKGGAIRAVSERLNPRQCRIVALSKPSEDESTQWYFQRYVAHLPSAGEIVLFDRSWYNRAGVERVMGFTDEAQVDAFLKQAPVFEKQLVDDGILLFKYWLTTDQSLQEERLAERLDDPLKRWKLSPIDLAAREKYQAYTDAREAMLAATHTEWAPWTLVDFNDQKRGRLTLIRDLLDRLPDTQVEPAPIDFPALGQELLKETYGVLKPIESYPVEPD</sequence>
<gene>
    <name evidence="6" type="ORF">AMC99_02362</name>
</gene>
<dbReference type="NCBIfam" id="TIGR03707">
    <property type="entry name" value="PPK2_P_aer"/>
    <property type="match status" value="1"/>
</dbReference>
<evidence type="ECO:0000256" key="2">
    <source>
        <dbReference type="ARBA" id="ARBA00022679"/>
    </source>
</evidence>
<dbReference type="InterPro" id="IPR027417">
    <property type="entry name" value="P-loop_NTPase"/>
</dbReference>
<dbReference type="InterPro" id="IPR022486">
    <property type="entry name" value="PPK2_PA0141"/>
</dbReference>
<keyword evidence="2 4" id="KW-0808">Transferase</keyword>
<dbReference type="Pfam" id="PF03976">
    <property type="entry name" value="PPK2"/>
    <property type="match status" value="1"/>
</dbReference>
<dbReference type="SUPFAM" id="SSF52540">
    <property type="entry name" value="P-loop containing nucleoside triphosphate hydrolases"/>
    <property type="match status" value="1"/>
</dbReference>
<accession>A0A0M5KZ06</accession>
<dbReference type="Proteomes" id="UP000057938">
    <property type="component" value="Chromosome"/>
</dbReference>